<feature type="repeat" description="WD" evidence="3">
    <location>
        <begin position="52"/>
        <end position="98"/>
    </location>
</feature>
<dbReference type="InterPro" id="IPR056421">
    <property type="entry name" value="TPR_GEMI5"/>
</dbReference>
<evidence type="ECO:0000256" key="1">
    <source>
        <dbReference type="ARBA" id="ARBA00022574"/>
    </source>
</evidence>
<dbReference type="PROSITE" id="PS50294">
    <property type="entry name" value="WD_REPEATS_REGION"/>
    <property type="match status" value="2"/>
</dbReference>
<feature type="compositionally biased region" description="Low complexity" evidence="4">
    <location>
        <begin position="726"/>
        <end position="736"/>
    </location>
</feature>
<dbReference type="PANTHER" id="PTHR46362:SF1">
    <property type="entry name" value="GEM-ASSOCIATED PROTEIN 5"/>
    <property type="match status" value="1"/>
</dbReference>
<dbReference type="Pfam" id="PF23774">
    <property type="entry name" value="TPR_GEMI5"/>
    <property type="match status" value="1"/>
</dbReference>
<gene>
    <name evidence="8" type="ORF">HZH66_014976</name>
</gene>
<dbReference type="InterPro" id="IPR056432">
    <property type="entry name" value="Beta-prop_GEMI5_1st"/>
</dbReference>
<name>A0A834MNN4_VESVU</name>
<feature type="domain" description="Gem-associated protein 5 first beta-propeller" evidence="5">
    <location>
        <begin position="150"/>
        <end position="209"/>
    </location>
</feature>
<dbReference type="GO" id="GO:0000387">
    <property type="term" value="P:spliceosomal snRNP assembly"/>
    <property type="evidence" value="ECO:0007669"/>
    <property type="project" value="TreeGrafter"/>
</dbReference>
<dbReference type="GO" id="GO:0032797">
    <property type="term" value="C:SMN complex"/>
    <property type="evidence" value="ECO:0007669"/>
    <property type="project" value="TreeGrafter"/>
</dbReference>
<dbReference type="InterPro" id="IPR056424">
    <property type="entry name" value="Beta-prop_GEMI5_2nd"/>
</dbReference>
<dbReference type="Proteomes" id="UP000614350">
    <property type="component" value="Unassembled WGS sequence"/>
</dbReference>
<dbReference type="InterPro" id="IPR001680">
    <property type="entry name" value="WD40_rpt"/>
</dbReference>
<feature type="repeat" description="WD" evidence="3">
    <location>
        <begin position="620"/>
        <end position="662"/>
    </location>
</feature>
<protein>
    <recommendedName>
        <fullName evidence="10">Gem-associated protein 5</fullName>
    </recommendedName>
</protein>
<dbReference type="Gene3D" id="2.130.10.10">
    <property type="entry name" value="YVTN repeat-like/Quinoprotein amine dehydrogenase"/>
    <property type="match status" value="2"/>
</dbReference>
<dbReference type="InterPro" id="IPR019775">
    <property type="entry name" value="WD40_repeat_CS"/>
</dbReference>
<dbReference type="Pfam" id="PF23775">
    <property type="entry name" value="Beta-prop_RIG_2nd"/>
    <property type="match status" value="1"/>
</dbReference>
<comment type="caution">
    <text evidence="8">The sequence shown here is derived from an EMBL/GenBank/DDBJ whole genome shotgun (WGS) entry which is preliminary data.</text>
</comment>
<dbReference type="PROSITE" id="PS00678">
    <property type="entry name" value="WD_REPEATS_1"/>
    <property type="match status" value="1"/>
</dbReference>
<evidence type="ECO:0008006" key="10">
    <source>
        <dbReference type="Google" id="ProtNLM"/>
    </source>
</evidence>
<dbReference type="GO" id="GO:0005634">
    <property type="term" value="C:nucleus"/>
    <property type="evidence" value="ECO:0007669"/>
    <property type="project" value="TreeGrafter"/>
</dbReference>
<reference evidence="8" key="1">
    <citation type="journal article" date="2020" name="G3 (Bethesda)">
        <title>High-Quality Assemblies for Three Invasive Social Wasps from the &lt;i&gt;Vespula&lt;/i&gt; Genus.</title>
        <authorList>
            <person name="Harrop T.W.R."/>
            <person name="Guhlin J."/>
            <person name="McLaughlin G.M."/>
            <person name="Permina E."/>
            <person name="Stockwell P."/>
            <person name="Gilligan J."/>
            <person name="Le Lec M.F."/>
            <person name="Gruber M.A.M."/>
            <person name="Quinn O."/>
            <person name="Lovegrove M."/>
            <person name="Duncan E.J."/>
            <person name="Remnant E.J."/>
            <person name="Van Eeckhoven J."/>
            <person name="Graham B."/>
            <person name="Knapp R.A."/>
            <person name="Langford K.W."/>
            <person name="Kronenberg Z."/>
            <person name="Press M.O."/>
            <person name="Eacker S.M."/>
            <person name="Wilson-Rankin E.E."/>
            <person name="Purcell J."/>
            <person name="Lester P.J."/>
            <person name="Dearden P.K."/>
        </authorList>
    </citation>
    <scope>NUCLEOTIDE SEQUENCE</scope>
    <source>
        <strain evidence="8">Marl-1</strain>
    </source>
</reference>
<dbReference type="Pfam" id="PF23770">
    <property type="entry name" value="Beta-prop_RIG_1st"/>
    <property type="match status" value="1"/>
</dbReference>
<evidence type="ECO:0000259" key="7">
    <source>
        <dbReference type="Pfam" id="PF23775"/>
    </source>
</evidence>
<feature type="domain" description="Gem-associated protein 5 second beta-propeller" evidence="7">
    <location>
        <begin position="374"/>
        <end position="687"/>
    </location>
</feature>
<keyword evidence="2" id="KW-0677">Repeat</keyword>
<organism evidence="8 9">
    <name type="scientific">Vespula vulgaris</name>
    <name type="common">Yellow jacket</name>
    <name type="synonym">Wasp</name>
    <dbReference type="NCBI Taxonomy" id="7454"/>
    <lineage>
        <taxon>Eukaryota</taxon>
        <taxon>Metazoa</taxon>
        <taxon>Ecdysozoa</taxon>
        <taxon>Arthropoda</taxon>
        <taxon>Hexapoda</taxon>
        <taxon>Insecta</taxon>
        <taxon>Pterygota</taxon>
        <taxon>Neoptera</taxon>
        <taxon>Endopterygota</taxon>
        <taxon>Hymenoptera</taxon>
        <taxon>Apocrita</taxon>
        <taxon>Aculeata</taxon>
        <taxon>Vespoidea</taxon>
        <taxon>Vespidae</taxon>
        <taxon>Vespinae</taxon>
        <taxon>Vespula</taxon>
    </lineage>
</organism>
<proteinExistence type="predicted"/>
<evidence type="ECO:0000256" key="3">
    <source>
        <dbReference type="PROSITE-ProRule" id="PRU00221"/>
    </source>
</evidence>
<keyword evidence="1 3" id="KW-0853">WD repeat</keyword>
<evidence type="ECO:0000313" key="8">
    <source>
        <dbReference type="EMBL" id="KAF7379605.1"/>
    </source>
</evidence>
<dbReference type="InterPro" id="IPR052640">
    <property type="entry name" value="Gemin-5"/>
</dbReference>
<evidence type="ECO:0000256" key="4">
    <source>
        <dbReference type="SAM" id="MobiDB-lite"/>
    </source>
</evidence>
<dbReference type="InterPro" id="IPR015943">
    <property type="entry name" value="WD40/YVTN_repeat-like_dom_sf"/>
</dbReference>
<dbReference type="EMBL" id="JACSEA010000023">
    <property type="protein sequence ID" value="KAF7379605.1"/>
    <property type="molecule type" value="Genomic_DNA"/>
</dbReference>
<keyword evidence="9" id="KW-1185">Reference proteome</keyword>
<dbReference type="SUPFAM" id="SSF50978">
    <property type="entry name" value="WD40 repeat-like"/>
    <property type="match status" value="2"/>
</dbReference>
<evidence type="ECO:0000313" key="9">
    <source>
        <dbReference type="Proteomes" id="UP000614350"/>
    </source>
</evidence>
<feature type="compositionally biased region" description="Basic residues" evidence="4">
    <location>
        <begin position="710"/>
        <end position="721"/>
    </location>
</feature>
<dbReference type="PROSITE" id="PS50082">
    <property type="entry name" value="WD_REPEATS_2"/>
    <property type="match status" value="3"/>
</dbReference>
<dbReference type="SMART" id="SM00320">
    <property type="entry name" value="WD40"/>
    <property type="match status" value="10"/>
</dbReference>
<sequence>MNEVTLPPSPNWYLNSIFTCSKDGTIAWGARNAIIIAKRQQENKILNYSIIKDAHIDRVTSLAFSPEYGQEDKNLLVSGGDEFTVRIWNLDNLSTIMAYSYQDTKQNVIGVDWCFKDPNIIYCISTDGLLISWNVSFNTCYPISLGKLTATCLSVCPHDCNLVAIGSKAGLVYIVDTHGTGSIRYKLRGHDTEISSLSWCPVEHNILNNENSRDLLLASGAKDKSIFLWRAGGDGRYQLEITLPNAPLDSRQHRSKSNVSTGNWISVCWAEPKLLLTSSFWGELLAWDLKTLNKNKPLCKVVHACHNRTLFSIVIVPYVYETINDSWRIKNRITVWTLAQDRQIICCNIKKDDHEIEYNIPTQGGFIYCVAPCPVDTSRIAFGVGDTMLRIWNLSEAHETSFDITVLWQKIKGNIRSIAWHPVKENLIAYGTAEGRIGMFDINGNKAPTLYRQYHRKTVYTLQWGPYPGIKDHALYSCGEGDLVCYDADKPNKDPTLILGKKCTEVSWKPDFSCLAVGLQNGTILFYNRDLKEFGHSVSVMNIGVHCLIWHPDSTATDLTYSPLRNYIAVAYNATTITVLDLSDLFEKINDANIFTGSNDKVNDTERIPSRTVNKIVATLNGHSNKIVGLAWSPHLSGYLVSSSYDCTAQVWNVERQELIATFTDHCGPIYCCMWSPLDPDLVITGSADFTLRLWRISSQSVLLPEKKSSSKKSKSKKNKQKINEDNNTTINDVNVDNKNTSETVIEAINKTSESATIKTEISMAIAKEIQKKTPEKSSYFPTYSKIMNNKFAILKSIKYLIKEEESFLNSEQQLKENAGLPSLFTEDTNLSDIINNEKSVLTAQGNHTAVTEINMWHDNLKENLEIAVKEKRLNDTLISLSPSLSMKTWREMCEAYANQLILESNPTKAVSYLLCIHKIYEAIDVFQNVRMFKEAYCLAKSKLDSNDIMIKTILQNWANYEFEKGHFEAAAHCYVKLGAYSEAASLLARRKDVESLTIAAKLALLSNESVLSKSLVEQAIMEALKNSDTSLAENIILKFPHIKYLEVQVKVFKELKKILEKKIEESTIYTWLKGELEDGILQIFEDHREEYKAYYDDLCQYSFSNLIDNQATLWINVSGQLAMAMICDSMEKQLTHLINALSIISQFEILHRKYIVNHGSSFIKVLTNLDNKSPTEEKSIYARKCSLSKSLRAYLCIGLLNWILDDSNNLSINDQSIQIIQLIEELLEDILEKETVRYWSLTNEITKLEAQIVSNLGIINIMKYCCKTQKVDENINSEDDDMLLLKKLDDIKNEKKRFINERICAPCPILAYSKANELIDKFSSENVIIKFSAKLNEIWIEAINAIVPAVATAVPAPAPTAAAAAAAAAAASSVTLF</sequence>
<accession>A0A834MNN4</accession>
<evidence type="ECO:0000256" key="2">
    <source>
        <dbReference type="ARBA" id="ARBA00022737"/>
    </source>
</evidence>
<dbReference type="GO" id="GO:0003730">
    <property type="term" value="F:mRNA 3'-UTR binding"/>
    <property type="evidence" value="ECO:0007669"/>
    <property type="project" value="TreeGrafter"/>
</dbReference>
<feature type="domain" description="Gem-associated protein 5 TPR" evidence="6">
    <location>
        <begin position="823"/>
        <end position="1029"/>
    </location>
</feature>
<feature type="repeat" description="WD" evidence="3">
    <location>
        <begin position="663"/>
        <end position="705"/>
    </location>
</feature>
<dbReference type="InterPro" id="IPR036322">
    <property type="entry name" value="WD40_repeat_dom_sf"/>
</dbReference>
<evidence type="ECO:0000259" key="6">
    <source>
        <dbReference type="Pfam" id="PF23774"/>
    </source>
</evidence>
<evidence type="ECO:0000259" key="5">
    <source>
        <dbReference type="Pfam" id="PF23770"/>
    </source>
</evidence>
<dbReference type="PANTHER" id="PTHR46362">
    <property type="entry name" value="GEM-ASSOCIATED PROTEIN 5"/>
    <property type="match status" value="1"/>
</dbReference>
<feature type="region of interest" description="Disordered" evidence="4">
    <location>
        <begin position="706"/>
        <end position="736"/>
    </location>
</feature>
<dbReference type="Pfam" id="PF00400">
    <property type="entry name" value="WD40"/>
    <property type="match status" value="1"/>
</dbReference>